<evidence type="ECO:0000313" key="8">
    <source>
        <dbReference type="EMBL" id="QJR98266.1"/>
    </source>
</evidence>
<evidence type="ECO:0000256" key="3">
    <source>
        <dbReference type="ARBA" id="ARBA00022475"/>
    </source>
</evidence>
<feature type="transmembrane region" description="Helical" evidence="7">
    <location>
        <begin position="70"/>
        <end position="93"/>
    </location>
</feature>
<organism evidence="8">
    <name type="scientific">uncultured Alphaproteobacteria bacterium</name>
    <dbReference type="NCBI Taxonomy" id="91750"/>
    <lineage>
        <taxon>Bacteria</taxon>
        <taxon>Pseudomonadati</taxon>
        <taxon>Pseudomonadota</taxon>
        <taxon>Alphaproteobacteria</taxon>
        <taxon>environmental samples</taxon>
    </lineage>
</organism>
<dbReference type="EMBL" id="MN990729">
    <property type="protein sequence ID" value="QJR98266.1"/>
    <property type="molecule type" value="Genomic_DNA"/>
</dbReference>
<keyword evidence="6 7" id="KW-0472">Membrane</keyword>
<dbReference type="GO" id="GO:0015109">
    <property type="term" value="F:chromate transmembrane transporter activity"/>
    <property type="evidence" value="ECO:0007669"/>
    <property type="project" value="InterPro"/>
</dbReference>
<comment type="similarity">
    <text evidence="2">Belongs to the chromate ion transporter (CHR) (TC 2.A.51) family.</text>
</comment>
<evidence type="ECO:0000256" key="4">
    <source>
        <dbReference type="ARBA" id="ARBA00022692"/>
    </source>
</evidence>
<feature type="transmembrane region" description="Helical" evidence="7">
    <location>
        <begin position="12"/>
        <end position="29"/>
    </location>
</feature>
<dbReference type="GO" id="GO:0005886">
    <property type="term" value="C:plasma membrane"/>
    <property type="evidence" value="ECO:0007669"/>
    <property type="project" value="UniProtKB-SubCell"/>
</dbReference>
<proteinExistence type="inferred from homology"/>
<protein>
    <recommendedName>
        <fullName evidence="9">Chromate transporter</fullName>
    </recommendedName>
</protein>
<dbReference type="InterPro" id="IPR052518">
    <property type="entry name" value="CHR_Transporter"/>
</dbReference>
<dbReference type="InterPro" id="IPR003370">
    <property type="entry name" value="Chromate_transpt"/>
</dbReference>
<comment type="subcellular location">
    <subcellularLocation>
        <location evidence="1">Cell membrane</location>
        <topology evidence="1">Multi-pass membrane protein</topology>
    </subcellularLocation>
</comment>
<dbReference type="PANTHER" id="PTHR43663">
    <property type="entry name" value="CHROMATE TRANSPORT PROTEIN-RELATED"/>
    <property type="match status" value="1"/>
</dbReference>
<dbReference type="Pfam" id="PF02417">
    <property type="entry name" value="Chromate_transp"/>
    <property type="match status" value="1"/>
</dbReference>
<evidence type="ECO:0008006" key="9">
    <source>
        <dbReference type="Google" id="ProtNLM"/>
    </source>
</evidence>
<name>A0A6M4NMY3_9PROT</name>
<evidence type="ECO:0000256" key="1">
    <source>
        <dbReference type="ARBA" id="ARBA00004651"/>
    </source>
</evidence>
<dbReference type="PANTHER" id="PTHR43663:SF1">
    <property type="entry name" value="CHROMATE TRANSPORTER"/>
    <property type="match status" value="1"/>
</dbReference>
<evidence type="ECO:0000256" key="7">
    <source>
        <dbReference type="SAM" id="Phobius"/>
    </source>
</evidence>
<keyword evidence="4 7" id="KW-0812">Transmembrane</keyword>
<accession>A0A6M4NMY3</accession>
<reference evidence="8" key="1">
    <citation type="submission" date="2020-01" db="EMBL/GenBank/DDBJ databases">
        <title>Gastrointestinal microbiota of LL stock colony Peromyscus leucopus.</title>
        <authorList>
            <person name="Milovic A."/>
            <person name="Bassam K."/>
            <person name="Keay E."/>
            <person name="Barbour A.G."/>
        </authorList>
    </citation>
    <scope>NUCLEOTIDE SEQUENCE</scope>
    <source>
        <strain evidence="8">LL90</strain>
    </source>
</reference>
<sequence length="172" mass="18728">MVFWLLFSEFFKIGLFALGGGMVTVPFLFEIAEKYPWFTSHELVDMIAVAESSPGPIGINMATYAGFKAAGIFGGIIATFGLVLPSLVIIICIARLLDKYRNSDIFMNVMYAVHPAVIAMILFAGTELGKLVLTNNEAILICAIFWGAIHFVKLHPILYIVLGGIIGVALKL</sequence>
<gene>
    <name evidence="8" type="ORF">PlAlph_2710</name>
</gene>
<keyword evidence="5 7" id="KW-1133">Transmembrane helix</keyword>
<feature type="transmembrane region" description="Helical" evidence="7">
    <location>
        <begin position="105"/>
        <end position="126"/>
    </location>
</feature>
<dbReference type="AlphaFoldDB" id="A0A6M4NMY3"/>
<keyword evidence="3" id="KW-1003">Cell membrane</keyword>
<feature type="transmembrane region" description="Helical" evidence="7">
    <location>
        <begin position="138"/>
        <end position="170"/>
    </location>
</feature>
<evidence type="ECO:0000256" key="2">
    <source>
        <dbReference type="ARBA" id="ARBA00005262"/>
    </source>
</evidence>
<evidence type="ECO:0000256" key="5">
    <source>
        <dbReference type="ARBA" id="ARBA00022989"/>
    </source>
</evidence>
<evidence type="ECO:0000256" key="6">
    <source>
        <dbReference type="ARBA" id="ARBA00023136"/>
    </source>
</evidence>